<dbReference type="Proteomes" id="UP000193335">
    <property type="component" value="Unassembled WGS sequence"/>
</dbReference>
<comment type="caution">
    <text evidence="1">The sequence shown here is derived from an EMBL/GenBank/DDBJ whole genome shotgun (WGS) entry which is preliminary data.</text>
</comment>
<dbReference type="RefSeq" id="WP_085401348.1">
    <property type="nucleotide sequence ID" value="NZ_NAFL01000251.1"/>
</dbReference>
<accession>A0A1Y2JMX1</accession>
<dbReference type="EMBL" id="NAFL01000251">
    <property type="protein sequence ID" value="OSJ32096.1"/>
    <property type="molecule type" value="Genomic_DNA"/>
</dbReference>
<reference evidence="1 2" key="1">
    <citation type="submission" date="2017-03" db="EMBL/GenBank/DDBJ databases">
        <title>Whole genome sequences of fourteen strains of Bradyrhizobium canariense and one strain of Bradyrhizobium japonicum isolated from Lupinus (Papilionoideae: Genisteae) species in Algeria.</title>
        <authorList>
            <person name="Crovadore J."/>
            <person name="Chekireb D."/>
            <person name="Brachmann A."/>
            <person name="Chablais R."/>
            <person name="Cochard B."/>
            <person name="Lefort F."/>
        </authorList>
    </citation>
    <scope>NUCLEOTIDE SEQUENCE [LARGE SCALE GENOMIC DNA]</scope>
    <source>
        <strain evidence="1 2">UBMA197</strain>
    </source>
</reference>
<proteinExistence type="predicted"/>
<protein>
    <submittedName>
        <fullName evidence="1">Uncharacterized protein</fullName>
    </submittedName>
</protein>
<name>A0A1Y2JMX1_BRAJP</name>
<sequence>METGPFSSALRMFMSVDIVGSTAFKQAAKDRALEKSVSDDSEPPPAEPWFSPIAQFYRGIERIFAREWMLCTEASDKVDWPAGKPPELWKSVGDELIYTKLLSDHREALTTLNAWMKTVDAYRKRLKAQYPSLDLKSTAWVAGFPVHNAEVVFRSSVQGLRDAEDEDDEVFSNLALLNEFYADPTSPNLTKDYIGPAIDTGFRLSQLSTPRRLVISVELALLLVHAVRTQPHDYAYERPRFFFEGRHSLKGVFGGLPYPIFWLDMRPSPALEDSEDELNARKPLGTDAVLTFCHEFVKASDGYCYTPYIVGNSDPTFNRVPDRHVQRLEGLRSYWEKEAQKRADEKVAGLEKTDSAAAEQTADESLAKILRELDPGATEVPPG</sequence>
<evidence type="ECO:0000313" key="2">
    <source>
        <dbReference type="Proteomes" id="UP000193335"/>
    </source>
</evidence>
<organism evidence="1 2">
    <name type="scientific">Bradyrhizobium japonicum</name>
    <dbReference type="NCBI Taxonomy" id="375"/>
    <lineage>
        <taxon>Bacteria</taxon>
        <taxon>Pseudomonadati</taxon>
        <taxon>Pseudomonadota</taxon>
        <taxon>Alphaproteobacteria</taxon>
        <taxon>Hyphomicrobiales</taxon>
        <taxon>Nitrobacteraceae</taxon>
        <taxon>Bradyrhizobium</taxon>
    </lineage>
</organism>
<gene>
    <name evidence="1" type="ORF">BSZ19_19830</name>
</gene>
<dbReference type="AlphaFoldDB" id="A0A1Y2JMX1"/>
<evidence type="ECO:0000313" key="1">
    <source>
        <dbReference type="EMBL" id="OSJ32096.1"/>
    </source>
</evidence>